<dbReference type="Pfam" id="PF13692">
    <property type="entry name" value="Glyco_trans_1_4"/>
    <property type="match status" value="1"/>
</dbReference>
<keyword evidence="4" id="KW-1185">Reference proteome</keyword>
<dbReference type="Gene3D" id="3.40.50.2000">
    <property type="entry name" value="Glycogen Phosphorylase B"/>
    <property type="match status" value="1"/>
</dbReference>
<dbReference type="CDD" id="cd03801">
    <property type="entry name" value="GT4_PimA-like"/>
    <property type="match status" value="1"/>
</dbReference>
<keyword evidence="1" id="KW-0328">Glycosyltransferase</keyword>
<dbReference type="OrthoDB" id="9790710at2"/>
<dbReference type="EMBL" id="WTYD01000001">
    <property type="protein sequence ID" value="MXO54327.1"/>
    <property type="molecule type" value="Genomic_DNA"/>
</dbReference>
<keyword evidence="2 3" id="KW-0808">Transferase</keyword>
<evidence type="ECO:0000256" key="2">
    <source>
        <dbReference type="ARBA" id="ARBA00022679"/>
    </source>
</evidence>
<sequence length="340" mass="38333">MNKIDERIEGFTIFPPTMRRYDLVHAFNRIPVGRAPYLIGFESHLPRAFSLESTAYFKALTKSLAGKRCRGVVAISRYSERIFRKTHADSAMAEELYEKLEMRYPNIEIPAVEDQAPDLNGPLQLVFVGHHFARKGGCVAVRLAELAQEAGVDMRITIVSGLAMGGAIWTDPAREEYYETWADRLEGSNITHHPSLPNDQVQTLLRGAHFCLLPTFGDTFGYSAIEAMANHCPMIATRQGALPEFIEDDSNGILLDLPVDGDGDWIHSSSPDRDTPGFERMFTDEIERLAETALTRVVDYLNNPARYRALRIEARRTVETTFAATDANEFWDRRYEEAVG</sequence>
<evidence type="ECO:0000256" key="1">
    <source>
        <dbReference type="ARBA" id="ARBA00022676"/>
    </source>
</evidence>
<dbReference type="GO" id="GO:0016757">
    <property type="term" value="F:glycosyltransferase activity"/>
    <property type="evidence" value="ECO:0007669"/>
    <property type="project" value="UniProtKB-KW"/>
</dbReference>
<dbReference type="AlphaFoldDB" id="A0A844YAC5"/>
<dbReference type="RefSeq" id="WP_160661084.1">
    <property type="nucleotide sequence ID" value="NZ_BAABDV010000001.1"/>
</dbReference>
<dbReference type="Proteomes" id="UP000430272">
    <property type="component" value="Unassembled WGS sequence"/>
</dbReference>
<dbReference type="PANTHER" id="PTHR12526">
    <property type="entry name" value="GLYCOSYLTRANSFERASE"/>
    <property type="match status" value="1"/>
</dbReference>
<organism evidence="3 4">
    <name type="scientific">Qipengyuania pelagi</name>
    <dbReference type="NCBI Taxonomy" id="994320"/>
    <lineage>
        <taxon>Bacteria</taxon>
        <taxon>Pseudomonadati</taxon>
        <taxon>Pseudomonadota</taxon>
        <taxon>Alphaproteobacteria</taxon>
        <taxon>Sphingomonadales</taxon>
        <taxon>Erythrobacteraceae</taxon>
        <taxon>Qipengyuania</taxon>
    </lineage>
</organism>
<comment type="caution">
    <text evidence="3">The sequence shown here is derived from an EMBL/GenBank/DDBJ whole genome shotgun (WGS) entry which is preliminary data.</text>
</comment>
<reference evidence="3 4" key="1">
    <citation type="submission" date="2019-12" db="EMBL/GenBank/DDBJ databases">
        <title>Genomic-based taxomic classification of the family Erythrobacteraceae.</title>
        <authorList>
            <person name="Xu L."/>
        </authorList>
    </citation>
    <scope>NUCLEOTIDE SEQUENCE [LARGE SCALE GENOMIC DNA]</scope>
    <source>
        <strain evidence="3 4">JCM 17468</strain>
    </source>
</reference>
<name>A0A844YAC5_9SPHN</name>
<evidence type="ECO:0000313" key="3">
    <source>
        <dbReference type="EMBL" id="MXO54327.1"/>
    </source>
</evidence>
<evidence type="ECO:0000313" key="4">
    <source>
        <dbReference type="Proteomes" id="UP000430272"/>
    </source>
</evidence>
<dbReference type="PANTHER" id="PTHR12526:SF510">
    <property type="entry name" value="D-INOSITOL 3-PHOSPHATE GLYCOSYLTRANSFERASE"/>
    <property type="match status" value="1"/>
</dbReference>
<proteinExistence type="predicted"/>
<accession>A0A844YAC5</accession>
<gene>
    <name evidence="3" type="ORF">GRI47_09965</name>
</gene>
<protein>
    <submittedName>
        <fullName evidence="3">Glycosyltransferase</fullName>
    </submittedName>
</protein>
<dbReference type="SUPFAM" id="SSF53756">
    <property type="entry name" value="UDP-Glycosyltransferase/glycogen phosphorylase"/>
    <property type="match status" value="1"/>
</dbReference>